<evidence type="ECO:0000256" key="1">
    <source>
        <dbReference type="SAM" id="MobiDB-lite"/>
    </source>
</evidence>
<gene>
    <name evidence="2" type="ORF">OEA41_001006</name>
</gene>
<dbReference type="Proteomes" id="UP001276659">
    <property type="component" value="Unassembled WGS sequence"/>
</dbReference>
<comment type="caution">
    <text evidence="2">The sequence shown here is derived from an EMBL/GenBank/DDBJ whole genome shotgun (WGS) entry which is preliminary data.</text>
</comment>
<accession>A0AAE0DPZ3</accession>
<reference evidence="2" key="1">
    <citation type="submission" date="2022-11" db="EMBL/GenBank/DDBJ databases">
        <title>Chromosomal genome sequence assembly and mating type (MAT) locus characterization of the leprose asexual lichenized fungus Lepraria neglecta (Nyl.) Erichsen.</title>
        <authorList>
            <person name="Allen J.L."/>
            <person name="Pfeffer B."/>
        </authorList>
    </citation>
    <scope>NUCLEOTIDE SEQUENCE</scope>
    <source>
        <strain evidence="2">Allen 5258</strain>
    </source>
</reference>
<proteinExistence type="predicted"/>
<feature type="region of interest" description="Disordered" evidence="1">
    <location>
        <begin position="1"/>
        <end position="35"/>
    </location>
</feature>
<dbReference type="AlphaFoldDB" id="A0AAE0DPZ3"/>
<feature type="compositionally biased region" description="Basic residues" evidence="1">
    <location>
        <begin position="8"/>
        <end position="18"/>
    </location>
</feature>
<name>A0AAE0DPZ3_9LECA</name>
<keyword evidence="3" id="KW-1185">Reference proteome</keyword>
<sequence length="176" mass="19133">MPAPPAAKRNKIYQKRSRNAPSVIASSTADGNAKANNGRCIRKTAANMRHTRPAVSLNTPSRPQTKILLRPLKRKIFLVLRLCPDSYVAPRLGSRSILISPTFRPASPWKISEPNTALTSHNGIYAGQSALAVFGEFLDKAAQIPGILPKWWPTAIKAACMKLAAKHVGKKFENGG</sequence>
<evidence type="ECO:0000313" key="2">
    <source>
        <dbReference type="EMBL" id="KAK3178869.1"/>
    </source>
</evidence>
<protein>
    <submittedName>
        <fullName evidence="2">Uncharacterized protein</fullName>
    </submittedName>
</protein>
<dbReference type="EMBL" id="JASNWA010000003">
    <property type="protein sequence ID" value="KAK3178869.1"/>
    <property type="molecule type" value="Genomic_DNA"/>
</dbReference>
<organism evidence="2 3">
    <name type="scientific">Lepraria neglecta</name>
    <dbReference type="NCBI Taxonomy" id="209136"/>
    <lineage>
        <taxon>Eukaryota</taxon>
        <taxon>Fungi</taxon>
        <taxon>Dikarya</taxon>
        <taxon>Ascomycota</taxon>
        <taxon>Pezizomycotina</taxon>
        <taxon>Lecanoromycetes</taxon>
        <taxon>OSLEUM clade</taxon>
        <taxon>Lecanoromycetidae</taxon>
        <taxon>Lecanorales</taxon>
        <taxon>Lecanorineae</taxon>
        <taxon>Stereocaulaceae</taxon>
        <taxon>Lepraria</taxon>
    </lineage>
</organism>
<evidence type="ECO:0000313" key="3">
    <source>
        <dbReference type="Proteomes" id="UP001276659"/>
    </source>
</evidence>